<evidence type="ECO:0000256" key="6">
    <source>
        <dbReference type="ARBA" id="ARBA00022723"/>
    </source>
</evidence>
<dbReference type="EMBL" id="JARAKH010000039">
    <property type="protein sequence ID" value="KAK8382007.1"/>
    <property type="molecule type" value="Genomic_DNA"/>
</dbReference>
<dbReference type="GO" id="GO:0004656">
    <property type="term" value="F:procollagen-proline 4-dioxygenase activity"/>
    <property type="evidence" value="ECO:0007669"/>
    <property type="project" value="UniProtKB-EC"/>
</dbReference>
<dbReference type="PROSITE" id="PS51471">
    <property type="entry name" value="FE2OG_OXY"/>
    <property type="match status" value="1"/>
</dbReference>
<protein>
    <recommendedName>
        <fullName evidence="5">procollagen-proline 4-dioxygenase</fullName>
        <ecNumber evidence="5">1.14.11.2</ecNumber>
    </recommendedName>
</protein>
<evidence type="ECO:0000256" key="1">
    <source>
        <dbReference type="ARBA" id="ARBA00001961"/>
    </source>
</evidence>
<evidence type="ECO:0000256" key="11">
    <source>
        <dbReference type="ARBA" id="ARBA00023004"/>
    </source>
</evidence>
<comment type="cofactor">
    <cofactor evidence="1">
        <name>L-ascorbate</name>
        <dbReference type="ChEBI" id="CHEBI:38290"/>
    </cofactor>
</comment>
<gene>
    <name evidence="15" type="ORF">O3P69_015183</name>
</gene>
<dbReference type="InterPro" id="IPR044862">
    <property type="entry name" value="Pro_4_hyd_alph_FE2OG_OXY"/>
</dbReference>
<evidence type="ECO:0000256" key="10">
    <source>
        <dbReference type="ARBA" id="ARBA00023002"/>
    </source>
</evidence>
<evidence type="ECO:0000256" key="8">
    <source>
        <dbReference type="ARBA" id="ARBA00022896"/>
    </source>
</evidence>
<evidence type="ECO:0000256" key="7">
    <source>
        <dbReference type="ARBA" id="ARBA00022824"/>
    </source>
</evidence>
<sequence length="525" mass="58595">MWRVLACVALMAVAGPQPTTGEVYTSIQDLTAVFSLERRVVSALSNYVDDMEAKLLRIRKYLREYEQVSAEGTVTDEVTMERLAGNPVHAFHLMKRLTVDWRHLEEQSKVDPWMDVINAMRGVGGGGVRLPNEEDLQGAAQALVRLHDVYNLNTTQLARGNVWGVQSAAELTAQDCLYMGKHSFNLGLYQRAVQWFEEAYALAGLEGNATVTQDQVNVFLDTAIKALDDNPYGQLEIGQQENFSTRTNLQEEPSPSHRLATVLTPREDAANFHALCRGQQLLSDAYVATLKCFYDWRGDDYLRLMPARVERHHWNPELLTFHQVISDNEILRLQQLAAPALSRAMVQGPQGKGNTVSNTRTSKVGWLDDSQDPLVARLSARAARLTGLSTSVSNDDAEMLQVANYGIGGHYNPHHDYLLVDKTEEELNNIHPRELVLGDRIATFMFYLSDVTRGGATAFPRLGTAVWPSKGSAAFWYNLKRSGKGSLATLHGACPVVHGSKWVSNKWIRERGQFLKRTCGLSPDE</sequence>
<keyword evidence="6" id="KW-0479">Metal-binding</keyword>
<evidence type="ECO:0000256" key="2">
    <source>
        <dbReference type="ARBA" id="ARBA00002035"/>
    </source>
</evidence>
<dbReference type="GO" id="GO:0031418">
    <property type="term" value="F:L-ascorbic acid binding"/>
    <property type="evidence" value="ECO:0007669"/>
    <property type="project" value="UniProtKB-KW"/>
</dbReference>
<dbReference type="Gene3D" id="6.10.140.1460">
    <property type="match status" value="1"/>
</dbReference>
<keyword evidence="10" id="KW-0560">Oxidoreductase</keyword>
<comment type="subcellular location">
    <subcellularLocation>
        <location evidence="3">Endoplasmic reticulum lumen</location>
    </subcellularLocation>
</comment>
<dbReference type="Pfam" id="PF13640">
    <property type="entry name" value="2OG-FeII_Oxy_3"/>
    <property type="match status" value="1"/>
</dbReference>
<proteinExistence type="inferred from homology"/>
<dbReference type="InterPro" id="IPR006620">
    <property type="entry name" value="Pro_4_hyd_alph"/>
</dbReference>
<organism evidence="15 16">
    <name type="scientific">Scylla paramamosain</name>
    <name type="common">Mud crab</name>
    <dbReference type="NCBI Taxonomy" id="85552"/>
    <lineage>
        <taxon>Eukaryota</taxon>
        <taxon>Metazoa</taxon>
        <taxon>Ecdysozoa</taxon>
        <taxon>Arthropoda</taxon>
        <taxon>Crustacea</taxon>
        <taxon>Multicrustacea</taxon>
        <taxon>Malacostraca</taxon>
        <taxon>Eumalacostraca</taxon>
        <taxon>Eucarida</taxon>
        <taxon>Decapoda</taxon>
        <taxon>Pleocyemata</taxon>
        <taxon>Brachyura</taxon>
        <taxon>Eubrachyura</taxon>
        <taxon>Portunoidea</taxon>
        <taxon>Portunidae</taxon>
        <taxon>Portuninae</taxon>
        <taxon>Scylla</taxon>
    </lineage>
</organism>
<keyword evidence="7" id="KW-0256">Endoplasmic reticulum</keyword>
<dbReference type="InterPro" id="IPR005123">
    <property type="entry name" value="Oxoglu/Fe-dep_dioxygenase_dom"/>
</dbReference>
<dbReference type="PANTHER" id="PTHR10869:SF244">
    <property type="entry name" value="PROLYL 4-HYDROXYLASE SUBUNIT ALPHA-2"/>
    <property type="match status" value="1"/>
</dbReference>
<dbReference type="GO" id="GO:0005506">
    <property type="term" value="F:iron ion binding"/>
    <property type="evidence" value="ECO:0007669"/>
    <property type="project" value="InterPro"/>
</dbReference>
<dbReference type="Proteomes" id="UP001487740">
    <property type="component" value="Unassembled WGS sequence"/>
</dbReference>
<keyword evidence="11" id="KW-0408">Iron</keyword>
<evidence type="ECO:0000256" key="12">
    <source>
        <dbReference type="ARBA" id="ARBA00023180"/>
    </source>
</evidence>
<keyword evidence="16" id="KW-1185">Reference proteome</keyword>
<dbReference type="InterPro" id="IPR045054">
    <property type="entry name" value="P4HA-like"/>
</dbReference>
<evidence type="ECO:0000256" key="3">
    <source>
        <dbReference type="ARBA" id="ARBA00004319"/>
    </source>
</evidence>
<feature type="signal peptide" evidence="13">
    <location>
        <begin position="1"/>
        <end position="21"/>
    </location>
</feature>
<dbReference type="GO" id="GO:0005788">
    <property type="term" value="C:endoplasmic reticulum lumen"/>
    <property type="evidence" value="ECO:0007669"/>
    <property type="project" value="UniProtKB-SubCell"/>
</dbReference>
<dbReference type="EC" id="1.14.11.2" evidence="5"/>
<accession>A0AAW0T5C8</accession>
<comment type="similarity">
    <text evidence="4">Belongs to the P4HA family.</text>
</comment>
<dbReference type="SMART" id="SM00702">
    <property type="entry name" value="P4Hc"/>
    <property type="match status" value="1"/>
</dbReference>
<keyword evidence="9" id="KW-0223">Dioxygenase</keyword>
<feature type="domain" description="Fe2OG dioxygenase" evidence="14">
    <location>
        <begin position="396"/>
        <end position="510"/>
    </location>
</feature>
<comment type="function">
    <text evidence="2">Catalyzes the post-translational formation of 4-hydroxyproline in -Xaa-Pro-Gly- sequences in collagens and other proteins.</text>
</comment>
<dbReference type="PANTHER" id="PTHR10869">
    <property type="entry name" value="PROLYL 4-HYDROXYLASE ALPHA SUBUNIT"/>
    <property type="match status" value="1"/>
</dbReference>
<evidence type="ECO:0000256" key="4">
    <source>
        <dbReference type="ARBA" id="ARBA00006511"/>
    </source>
</evidence>
<dbReference type="InterPro" id="IPR013547">
    <property type="entry name" value="P4H_N"/>
</dbReference>
<dbReference type="Gene3D" id="2.60.120.620">
    <property type="entry name" value="q2cbj1_9rhob like domain"/>
    <property type="match status" value="1"/>
</dbReference>
<keyword evidence="13" id="KW-0732">Signal</keyword>
<evidence type="ECO:0000259" key="14">
    <source>
        <dbReference type="PROSITE" id="PS51471"/>
    </source>
</evidence>
<dbReference type="Pfam" id="PF08336">
    <property type="entry name" value="P4Ha_N"/>
    <property type="match status" value="1"/>
</dbReference>
<evidence type="ECO:0000256" key="5">
    <source>
        <dbReference type="ARBA" id="ARBA00012269"/>
    </source>
</evidence>
<evidence type="ECO:0000313" key="15">
    <source>
        <dbReference type="EMBL" id="KAK8382007.1"/>
    </source>
</evidence>
<keyword evidence="8" id="KW-0847">Vitamin C</keyword>
<feature type="chain" id="PRO_5043754690" description="procollagen-proline 4-dioxygenase" evidence="13">
    <location>
        <begin position="22"/>
        <end position="525"/>
    </location>
</feature>
<dbReference type="AlphaFoldDB" id="A0AAW0T5C8"/>
<evidence type="ECO:0000256" key="9">
    <source>
        <dbReference type="ARBA" id="ARBA00022964"/>
    </source>
</evidence>
<evidence type="ECO:0000256" key="13">
    <source>
        <dbReference type="SAM" id="SignalP"/>
    </source>
</evidence>
<comment type="caution">
    <text evidence="15">The sequence shown here is derived from an EMBL/GenBank/DDBJ whole genome shotgun (WGS) entry which is preliminary data.</text>
</comment>
<dbReference type="Gene3D" id="1.25.40.10">
    <property type="entry name" value="Tetratricopeptide repeat domain"/>
    <property type="match status" value="1"/>
</dbReference>
<reference evidence="15 16" key="1">
    <citation type="submission" date="2023-03" db="EMBL/GenBank/DDBJ databases">
        <title>High-quality genome of Scylla paramamosain provides insights in environmental adaptation.</title>
        <authorList>
            <person name="Zhang L."/>
        </authorList>
    </citation>
    <scope>NUCLEOTIDE SEQUENCE [LARGE SCALE GENOMIC DNA]</scope>
    <source>
        <strain evidence="15">LZ_2023a</strain>
        <tissue evidence="15">Muscle</tissue>
    </source>
</reference>
<dbReference type="FunFam" id="2.60.120.620:FF:000011">
    <property type="entry name" value="Prolyl alpha subunit"/>
    <property type="match status" value="1"/>
</dbReference>
<dbReference type="InterPro" id="IPR011990">
    <property type="entry name" value="TPR-like_helical_dom_sf"/>
</dbReference>
<evidence type="ECO:0000313" key="16">
    <source>
        <dbReference type="Proteomes" id="UP001487740"/>
    </source>
</evidence>
<name>A0AAW0T5C8_SCYPA</name>
<keyword evidence="12" id="KW-0325">Glycoprotein</keyword>